<sequence length="969" mass="115660">MKSHRLTKYITIICKQNKYNTTAVCKACVELLSYEEALKNSFTNKKQQVKNHLKNCPQFLQKIGNKEAIEEIINMSDDESEQVKNRKRTDIEYELNDIQLIRSSASSSQPSMKKQKNTISNFTIRNLTKKEQPKFEQLLLRMTVSNGFSFQWVNNEATREFFSFLNPNLKLPGRNALSNQILLAETSNLIKLQNEKLQNDKIGVTLAFDGWKISERERIIEIIPKVEELIKESQEIEVTLNAIVSDSAPAYAGLRRRLRLKYPNISFLPCFAHQLQLAISSIKKALIVAAYFKHSNNSFFIGKLRDIQMELYLKYYTIIIPRETRWNSHFFCYKSLLRSKNALRNLAIRYEQPETNVHSNEIYMNMEICKILQDTDWWNMITILTNILEPYCKILNKLQCDKSQLFEILHAMGYLVKFWQEYIDQELGEKMINRLQRRWKDWKQPLLLLSFLLHPKYRNNYFNIHDRNLSYTSLGRYLTYYYKAWFQKRPTRILLELENFRQKKYPFDDATYEQFDKDVLRFWQYCAQDSKELGAVALKIFALIVAAYFKHSNNSFFIGKLRDIQMELYLKYYTIIIPRETRWNSHFFCYKSLLRSKNALRNLAIRYEQPETNVHSNEIYMNMEICKILQDTDWWNMITILTNILEPYCKILNKLQCDKSQLFEILHAMGYLVKFWQEYIDQELGEKMINRLQRRWKDWEQPLLLLSFLLHPKYRNNYFNIHDRNLSYTSLGRYLTYYYKAWFQKRPTRILLELENFRQKKYPFDDATYEQFDKDVLRFWQYCAQDSKELGAVALKIFGICINTASNDKVLAMSQLRASINYSMRIKKLKQIEDSFDEIHAQLEPESDSLLPQTPTTDIDESRDFDLDNIEDSQNDKITFETETDSTQEDILTVERWETQLCEWEESLIEEEMAYQEEEEANRDNPGNLDNLNNLLGEYLHPAVDKKAKWDLITLFGSLFDKPDYLFEC</sequence>
<evidence type="ECO:0000313" key="7">
    <source>
        <dbReference type="EMBL" id="RHZ87982.1"/>
    </source>
</evidence>
<organism evidence="7 8">
    <name type="scientific">Diversispora epigaea</name>
    <dbReference type="NCBI Taxonomy" id="1348612"/>
    <lineage>
        <taxon>Eukaryota</taxon>
        <taxon>Fungi</taxon>
        <taxon>Fungi incertae sedis</taxon>
        <taxon>Mucoromycota</taxon>
        <taxon>Glomeromycotina</taxon>
        <taxon>Glomeromycetes</taxon>
        <taxon>Diversisporales</taxon>
        <taxon>Diversisporaceae</taxon>
        <taxon>Diversispora</taxon>
    </lineage>
</organism>
<evidence type="ECO:0000256" key="2">
    <source>
        <dbReference type="ARBA" id="ARBA00022723"/>
    </source>
</evidence>
<evidence type="ECO:0008006" key="9">
    <source>
        <dbReference type="Google" id="ProtNLM"/>
    </source>
</evidence>
<dbReference type="InterPro" id="IPR052035">
    <property type="entry name" value="ZnF_BED_domain_contain"/>
</dbReference>
<evidence type="ECO:0000256" key="5">
    <source>
        <dbReference type="ARBA" id="ARBA00023242"/>
    </source>
</evidence>
<comment type="subcellular location">
    <subcellularLocation>
        <location evidence="1">Nucleus</location>
    </subcellularLocation>
</comment>
<protein>
    <recommendedName>
        <fullName evidence="9">DUF659 domain-containing protein</fullName>
    </recommendedName>
</protein>
<dbReference type="OrthoDB" id="4951847at2759"/>
<dbReference type="GO" id="GO:0008270">
    <property type="term" value="F:zinc ion binding"/>
    <property type="evidence" value="ECO:0007669"/>
    <property type="project" value="UniProtKB-KW"/>
</dbReference>
<keyword evidence="3" id="KW-0863">Zinc-finger</keyword>
<dbReference type="Proteomes" id="UP000266861">
    <property type="component" value="Unassembled WGS sequence"/>
</dbReference>
<keyword evidence="8" id="KW-1185">Reference proteome</keyword>
<evidence type="ECO:0000256" key="6">
    <source>
        <dbReference type="SAM" id="MobiDB-lite"/>
    </source>
</evidence>
<dbReference type="AlphaFoldDB" id="A0A397JKZ8"/>
<keyword evidence="4" id="KW-0862">Zinc</keyword>
<dbReference type="STRING" id="1348612.A0A397JKZ8"/>
<dbReference type="GO" id="GO:0005634">
    <property type="term" value="C:nucleus"/>
    <property type="evidence" value="ECO:0007669"/>
    <property type="project" value="UniProtKB-SubCell"/>
</dbReference>
<dbReference type="SUPFAM" id="SSF53098">
    <property type="entry name" value="Ribonuclease H-like"/>
    <property type="match status" value="2"/>
</dbReference>
<keyword evidence="5" id="KW-0539">Nucleus</keyword>
<accession>A0A397JKZ8</accession>
<dbReference type="EMBL" id="PQFF01000025">
    <property type="protein sequence ID" value="RHZ87982.1"/>
    <property type="molecule type" value="Genomic_DNA"/>
</dbReference>
<proteinExistence type="predicted"/>
<evidence type="ECO:0000256" key="4">
    <source>
        <dbReference type="ARBA" id="ARBA00022833"/>
    </source>
</evidence>
<gene>
    <name evidence="7" type="ORF">Glove_27g55</name>
</gene>
<comment type="caution">
    <text evidence="7">The sequence shown here is derived from an EMBL/GenBank/DDBJ whole genome shotgun (WGS) entry which is preliminary data.</text>
</comment>
<keyword evidence="2" id="KW-0479">Metal-binding</keyword>
<feature type="region of interest" description="Disordered" evidence="6">
    <location>
        <begin position="843"/>
        <end position="863"/>
    </location>
</feature>
<dbReference type="PANTHER" id="PTHR46481:SF10">
    <property type="entry name" value="ZINC FINGER BED DOMAIN-CONTAINING PROTEIN 39"/>
    <property type="match status" value="1"/>
</dbReference>
<evidence type="ECO:0000256" key="3">
    <source>
        <dbReference type="ARBA" id="ARBA00022771"/>
    </source>
</evidence>
<evidence type="ECO:0000256" key="1">
    <source>
        <dbReference type="ARBA" id="ARBA00004123"/>
    </source>
</evidence>
<name>A0A397JKZ8_9GLOM</name>
<evidence type="ECO:0000313" key="8">
    <source>
        <dbReference type="Proteomes" id="UP000266861"/>
    </source>
</evidence>
<dbReference type="PANTHER" id="PTHR46481">
    <property type="entry name" value="ZINC FINGER BED DOMAIN-CONTAINING PROTEIN 4"/>
    <property type="match status" value="1"/>
</dbReference>
<reference evidence="7 8" key="1">
    <citation type="submission" date="2018-08" db="EMBL/GenBank/DDBJ databases">
        <title>Genome and evolution of the arbuscular mycorrhizal fungus Diversispora epigaea (formerly Glomus versiforme) and its bacterial endosymbionts.</title>
        <authorList>
            <person name="Sun X."/>
            <person name="Fei Z."/>
            <person name="Harrison M."/>
        </authorList>
    </citation>
    <scope>NUCLEOTIDE SEQUENCE [LARGE SCALE GENOMIC DNA]</scope>
    <source>
        <strain evidence="7 8">IT104</strain>
    </source>
</reference>
<dbReference type="InterPro" id="IPR012337">
    <property type="entry name" value="RNaseH-like_sf"/>
</dbReference>